<feature type="non-terminal residue" evidence="2">
    <location>
        <position position="111"/>
    </location>
</feature>
<accession>A0A9P6MRA5</accession>
<feature type="compositionally biased region" description="Polar residues" evidence="1">
    <location>
        <begin position="77"/>
        <end position="88"/>
    </location>
</feature>
<dbReference type="Proteomes" id="UP000703661">
    <property type="component" value="Unassembled WGS sequence"/>
</dbReference>
<evidence type="ECO:0000256" key="1">
    <source>
        <dbReference type="SAM" id="MobiDB-lite"/>
    </source>
</evidence>
<feature type="compositionally biased region" description="Low complexity" evidence="1">
    <location>
        <begin position="25"/>
        <end position="39"/>
    </location>
</feature>
<feature type="compositionally biased region" description="Polar residues" evidence="1">
    <location>
        <begin position="1"/>
        <end position="15"/>
    </location>
</feature>
<reference evidence="2" key="1">
    <citation type="journal article" date="2020" name="Fungal Divers.">
        <title>Resolving the Mortierellaceae phylogeny through synthesis of multi-gene phylogenetics and phylogenomics.</title>
        <authorList>
            <person name="Vandepol N."/>
            <person name="Liber J."/>
            <person name="Desiro A."/>
            <person name="Na H."/>
            <person name="Kennedy M."/>
            <person name="Barry K."/>
            <person name="Grigoriev I.V."/>
            <person name="Miller A.N."/>
            <person name="O'Donnell K."/>
            <person name="Stajich J.E."/>
            <person name="Bonito G."/>
        </authorList>
    </citation>
    <scope>NUCLEOTIDE SEQUENCE</scope>
    <source>
        <strain evidence="2">NRRL 2769</strain>
    </source>
</reference>
<feature type="compositionally biased region" description="Low complexity" evidence="1">
    <location>
        <begin position="63"/>
        <end position="76"/>
    </location>
</feature>
<organism evidence="2 3">
    <name type="scientific">Entomortierella chlamydospora</name>
    <dbReference type="NCBI Taxonomy" id="101097"/>
    <lineage>
        <taxon>Eukaryota</taxon>
        <taxon>Fungi</taxon>
        <taxon>Fungi incertae sedis</taxon>
        <taxon>Mucoromycota</taxon>
        <taxon>Mortierellomycotina</taxon>
        <taxon>Mortierellomycetes</taxon>
        <taxon>Mortierellales</taxon>
        <taxon>Mortierellaceae</taxon>
        <taxon>Entomortierella</taxon>
    </lineage>
</organism>
<name>A0A9P6MRA5_9FUNG</name>
<dbReference type="EMBL" id="JAAAID010001401">
    <property type="protein sequence ID" value="KAG0010152.1"/>
    <property type="molecule type" value="Genomic_DNA"/>
</dbReference>
<feature type="region of interest" description="Disordered" evidence="1">
    <location>
        <begin position="1"/>
        <end position="111"/>
    </location>
</feature>
<evidence type="ECO:0000313" key="2">
    <source>
        <dbReference type="EMBL" id="KAG0010152.1"/>
    </source>
</evidence>
<keyword evidence="3" id="KW-1185">Reference proteome</keyword>
<proteinExistence type="predicted"/>
<evidence type="ECO:0000313" key="3">
    <source>
        <dbReference type="Proteomes" id="UP000703661"/>
    </source>
</evidence>
<dbReference type="AlphaFoldDB" id="A0A9P6MRA5"/>
<protein>
    <submittedName>
        <fullName evidence="2">Uncharacterized protein</fullName>
    </submittedName>
</protein>
<sequence length="111" mass="11686">MPHSYSQRSKVQIGQSMADLSINGIPTSPTAASQSPPQIKMVSKELPPLPGQLHQIPDQRVLNGSNSSSPSEGGINASSHAMQGQTVQLDRIALPHMAAQSSSPDEFNANS</sequence>
<gene>
    <name evidence="2" type="ORF">BGZ80_001744</name>
</gene>
<comment type="caution">
    <text evidence="2">The sequence shown here is derived from an EMBL/GenBank/DDBJ whole genome shotgun (WGS) entry which is preliminary data.</text>
</comment>
<feature type="compositionally biased region" description="Polar residues" evidence="1">
    <location>
        <begin position="99"/>
        <end position="111"/>
    </location>
</feature>